<sequence length="228" mass="25025">MALNKLIVAALVTLTLGGCAKTVKLSDIDAKTISKSSVKPVKNRHVREDHFNTHGVQHGLLGIVVTTAMNAASGAYGEMASIPAAKHDPQTAMRDRLTKYLQSTHKFRFKGTIKGPYSKPTISEEKRAKALTKLARETGYSGYYLDVSTVIYQSEMQGAGWFANLSYRYRGRALLVSAKDGKILAASTCNVIDHADLTDLAEQGQRRVDRFARNLGYACAEQVIQKIF</sequence>
<evidence type="ECO:0000256" key="1">
    <source>
        <dbReference type="SAM" id="SignalP"/>
    </source>
</evidence>
<evidence type="ECO:0008006" key="4">
    <source>
        <dbReference type="Google" id="ProtNLM"/>
    </source>
</evidence>
<gene>
    <name evidence="2" type="ORF">PsAD2_00302</name>
</gene>
<name>A0A166B413_9HYPH</name>
<keyword evidence="3" id="KW-1185">Reference proteome</keyword>
<reference evidence="2 3" key="1">
    <citation type="journal article" date="2016" name="Front. Microbiol.">
        <title>Comparative Genomic Analysis Reveals a Diverse Repertoire of Genes Involved in Prokaryote-Eukaryote Interactions within the Pseudovibrio Genus.</title>
        <authorList>
            <person name="Romano S."/>
            <person name="Fernandez-Guerra A."/>
            <person name="Reen F.J."/>
            <person name="Glockner F.O."/>
            <person name="Crowley S.P."/>
            <person name="O'Sullivan O."/>
            <person name="Cotter P.D."/>
            <person name="Adams C."/>
            <person name="Dobson A.D."/>
            <person name="O'Gara F."/>
        </authorList>
    </citation>
    <scope>NUCLEOTIDE SEQUENCE [LARGE SCALE GENOMIC DNA]</scope>
    <source>
        <strain evidence="2 3">Ad2</strain>
    </source>
</reference>
<dbReference type="PROSITE" id="PS51257">
    <property type="entry name" value="PROKAR_LIPOPROTEIN"/>
    <property type="match status" value="1"/>
</dbReference>
<proteinExistence type="predicted"/>
<accession>A0A166B413</accession>
<comment type="caution">
    <text evidence="2">The sequence shown here is derived from an EMBL/GenBank/DDBJ whole genome shotgun (WGS) entry which is preliminary data.</text>
</comment>
<dbReference type="Proteomes" id="UP000076577">
    <property type="component" value="Unassembled WGS sequence"/>
</dbReference>
<keyword evidence="1" id="KW-0732">Signal</keyword>
<dbReference type="RefSeq" id="WP_068001096.1">
    <property type="nucleotide sequence ID" value="NZ_FOFM01000004.1"/>
</dbReference>
<feature type="signal peptide" evidence="1">
    <location>
        <begin position="1"/>
        <end position="20"/>
    </location>
</feature>
<dbReference type="EMBL" id="LMCB01000002">
    <property type="protein sequence ID" value="KZL21873.1"/>
    <property type="molecule type" value="Genomic_DNA"/>
</dbReference>
<feature type="chain" id="PRO_5007871046" description="Lipoprotein" evidence="1">
    <location>
        <begin position="21"/>
        <end position="228"/>
    </location>
</feature>
<protein>
    <recommendedName>
        <fullName evidence="4">Lipoprotein</fullName>
    </recommendedName>
</protein>
<dbReference type="PATRIC" id="fig|989403.3.peg.320"/>
<evidence type="ECO:0000313" key="3">
    <source>
        <dbReference type="Proteomes" id="UP000076577"/>
    </source>
</evidence>
<dbReference type="OrthoDB" id="7840403at2"/>
<evidence type="ECO:0000313" key="2">
    <source>
        <dbReference type="EMBL" id="KZL21873.1"/>
    </source>
</evidence>
<dbReference type="AlphaFoldDB" id="A0A166B413"/>
<organism evidence="2 3">
    <name type="scientific">Pseudovibrio axinellae</name>
    <dbReference type="NCBI Taxonomy" id="989403"/>
    <lineage>
        <taxon>Bacteria</taxon>
        <taxon>Pseudomonadati</taxon>
        <taxon>Pseudomonadota</taxon>
        <taxon>Alphaproteobacteria</taxon>
        <taxon>Hyphomicrobiales</taxon>
        <taxon>Stappiaceae</taxon>
        <taxon>Pseudovibrio</taxon>
    </lineage>
</organism>